<keyword evidence="2" id="KW-1185">Reference proteome</keyword>
<dbReference type="HOGENOM" id="CLU_173020_0_1_7"/>
<keyword evidence="1" id="KW-0282">Flagellum</keyword>
<evidence type="ECO:0000313" key="1">
    <source>
        <dbReference type="EMBL" id="ACL65904.1"/>
    </source>
</evidence>
<name>B8JCG4_ANAD2</name>
<reference evidence="1" key="1">
    <citation type="submission" date="2009-01" db="EMBL/GenBank/DDBJ databases">
        <title>Complete sequence of Anaeromyxobacter dehalogenans 2CP-1.</title>
        <authorList>
            <consortium name="US DOE Joint Genome Institute"/>
            <person name="Lucas S."/>
            <person name="Copeland A."/>
            <person name="Lapidus A."/>
            <person name="Glavina del Rio T."/>
            <person name="Dalin E."/>
            <person name="Tice H."/>
            <person name="Bruce D."/>
            <person name="Goodwin L."/>
            <person name="Pitluck S."/>
            <person name="Saunders E."/>
            <person name="Brettin T."/>
            <person name="Detter J.C."/>
            <person name="Han C."/>
            <person name="Larimer F."/>
            <person name="Land M."/>
            <person name="Hauser L."/>
            <person name="Kyrpides N."/>
            <person name="Ovchinnikova G."/>
            <person name="Beliaev A.S."/>
            <person name="Richardson P."/>
        </authorList>
    </citation>
    <scope>NUCLEOTIDE SEQUENCE</scope>
    <source>
        <strain evidence="1">2CP-1</strain>
    </source>
</reference>
<accession>B8JCG4</accession>
<dbReference type="EMBL" id="CP001359">
    <property type="protein sequence ID" value="ACL65904.1"/>
    <property type="molecule type" value="Genomic_DNA"/>
</dbReference>
<dbReference type="Pfam" id="PF06289">
    <property type="entry name" value="FlbD"/>
    <property type="match status" value="1"/>
</dbReference>
<dbReference type="Proteomes" id="UP000007089">
    <property type="component" value="Chromosome"/>
</dbReference>
<proteinExistence type="predicted"/>
<dbReference type="KEGG" id="acp:A2cp1_2567"/>
<dbReference type="RefSeq" id="WP_012526482.1">
    <property type="nucleotide sequence ID" value="NC_011891.1"/>
</dbReference>
<evidence type="ECO:0000313" key="2">
    <source>
        <dbReference type="Proteomes" id="UP000007089"/>
    </source>
</evidence>
<sequence>MIVLTRLDGKPLVVNADRILTVEATPDTVLLLDGGLHLMVREPPDEVVERVVAFRRRIAAGPARPGGLVALPRPAPEE</sequence>
<dbReference type="PANTHER" id="PTHR39185">
    <property type="entry name" value="SWARMING MOTILITY PROTEIN SWRD"/>
    <property type="match status" value="1"/>
</dbReference>
<protein>
    <submittedName>
        <fullName evidence="1">Flagellar FlbD family protein</fullName>
    </submittedName>
</protein>
<keyword evidence="1" id="KW-0966">Cell projection</keyword>
<gene>
    <name evidence="1" type="ordered locus">A2cp1_2567</name>
</gene>
<dbReference type="InterPro" id="IPR009384">
    <property type="entry name" value="SwrD-like"/>
</dbReference>
<dbReference type="PANTHER" id="PTHR39185:SF1">
    <property type="entry name" value="SWARMING MOTILITY PROTEIN SWRD"/>
    <property type="match status" value="1"/>
</dbReference>
<organism evidence="1 2">
    <name type="scientific">Anaeromyxobacter dehalogenans (strain ATCC BAA-258 / DSM 21875 / 2CP-1)</name>
    <dbReference type="NCBI Taxonomy" id="455488"/>
    <lineage>
        <taxon>Bacteria</taxon>
        <taxon>Pseudomonadati</taxon>
        <taxon>Myxococcota</taxon>
        <taxon>Myxococcia</taxon>
        <taxon>Myxococcales</taxon>
        <taxon>Cystobacterineae</taxon>
        <taxon>Anaeromyxobacteraceae</taxon>
        <taxon>Anaeromyxobacter</taxon>
    </lineage>
</organism>
<keyword evidence="1" id="KW-0969">Cilium</keyword>
<dbReference type="AlphaFoldDB" id="B8JCG4"/>